<name>A0A0F9Y0E5_9ZZZZ</name>
<dbReference type="PROSITE" id="PS00053">
    <property type="entry name" value="RIBOSOMAL_S8"/>
    <property type="match status" value="1"/>
</dbReference>
<gene>
    <name evidence="6" type="ORF">LCGC14_0075280</name>
</gene>
<dbReference type="NCBIfam" id="NF001109">
    <property type="entry name" value="PRK00136.1"/>
    <property type="match status" value="1"/>
</dbReference>
<keyword evidence="5" id="KW-0687">Ribonucleoprotein</keyword>
<dbReference type="EMBL" id="LAZR01000019">
    <property type="protein sequence ID" value="KKO05257.1"/>
    <property type="molecule type" value="Genomic_DNA"/>
</dbReference>
<dbReference type="GO" id="GO:1990904">
    <property type="term" value="C:ribonucleoprotein complex"/>
    <property type="evidence" value="ECO:0007669"/>
    <property type="project" value="UniProtKB-KW"/>
</dbReference>
<accession>A0A0F9Y0E5</accession>
<evidence type="ECO:0000256" key="5">
    <source>
        <dbReference type="ARBA" id="ARBA00023274"/>
    </source>
</evidence>
<dbReference type="GO" id="GO:0005737">
    <property type="term" value="C:cytoplasm"/>
    <property type="evidence" value="ECO:0007669"/>
    <property type="project" value="UniProtKB-ARBA"/>
</dbReference>
<dbReference type="InterPro" id="IPR000630">
    <property type="entry name" value="Ribosomal_uS8"/>
</dbReference>
<organism evidence="6">
    <name type="scientific">marine sediment metagenome</name>
    <dbReference type="NCBI Taxonomy" id="412755"/>
    <lineage>
        <taxon>unclassified sequences</taxon>
        <taxon>metagenomes</taxon>
        <taxon>ecological metagenomes</taxon>
    </lineage>
</organism>
<dbReference type="AlphaFoldDB" id="A0A0F9Y0E5"/>
<dbReference type="GO" id="GO:0019843">
    <property type="term" value="F:rRNA binding"/>
    <property type="evidence" value="ECO:0007669"/>
    <property type="project" value="UniProtKB-KW"/>
</dbReference>
<keyword evidence="4" id="KW-0689">Ribosomal protein</keyword>
<dbReference type="Gene3D" id="3.30.1490.10">
    <property type="match status" value="1"/>
</dbReference>
<dbReference type="PANTHER" id="PTHR11758">
    <property type="entry name" value="40S RIBOSOMAL PROTEIN S15A"/>
    <property type="match status" value="1"/>
</dbReference>
<dbReference type="Pfam" id="PF00410">
    <property type="entry name" value="Ribosomal_S8"/>
    <property type="match status" value="1"/>
</dbReference>
<evidence type="ECO:0008006" key="7">
    <source>
        <dbReference type="Google" id="ProtNLM"/>
    </source>
</evidence>
<evidence type="ECO:0000313" key="6">
    <source>
        <dbReference type="EMBL" id="KKO05257.1"/>
    </source>
</evidence>
<evidence type="ECO:0000256" key="2">
    <source>
        <dbReference type="ARBA" id="ARBA00022730"/>
    </source>
</evidence>
<dbReference type="GO" id="GO:0003735">
    <property type="term" value="F:structural constituent of ribosome"/>
    <property type="evidence" value="ECO:0007669"/>
    <property type="project" value="InterPro"/>
</dbReference>
<dbReference type="SUPFAM" id="SSF56047">
    <property type="entry name" value="Ribosomal protein S8"/>
    <property type="match status" value="1"/>
</dbReference>
<dbReference type="Gene3D" id="3.30.1370.30">
    <property type="match status" value="1"/>
</dbReference>
<keyword evidence="2" id="KW-0699">rRNA-binding</keyword>
<evidence type="ECO:0000256" key="1">
    <source>
        <dbReference type="ARBA" id="ARBA00006471"/>
    </source>
</evidence>
<dbReference type="FunFam" id="3.30.1490.10:FF:000001">
    <property type="entry name" value="30S ribosomal protein S8"/>
    <property type="match status" value="1"/>
</dbReference>
<protein>
    <recommendedName>
        <fullName evidence="7">30S ribosomal protein S8</fullName>
    </recommendedName>
</protein>
<comment type="caution">
    <text evidence="6">The sequence shown here is derived from an EMBL/GenBank/DDBJ whole genome shotgun (WGS) entry which is preliminary data.</text>
</comment>
<dbReference type="GO" id="GO:0006412">
    <property type="term" value="P:translation"/>
    <property type="evidence" value="ECO:0007669"/>
    <property type="project" value="InterPro"/>
</dbReference>
<dbReference type="InterPro" id="IPR035987">
    <property type="entry name" value="Ribosomal_uS8_sf"/>
</dbReference>
<reference evidence="6" key="1">
    <citation type="journal article" date="2015" name="Nature">
        <title>Complex archaea that bridge the gap between prokaryotes and eukaryotes.</title>
        <authorList>
            <person name="Spang A."/>
            <person name="Saw J.H."/>
            <person name="Jorgensen S.L."/>
            <person name="Zaremba-Niedzwiedzka K."/>
            <person name="Martijn J."/>
            <person name="Lind A.E."/>
            <person name="van Eijk R."/>
            <person name="Schleper C."/>
            <person name="Guy L."/>
            <person name="Ettema T.J."/>
        </authorList>
    </citation>
    <scope>NUCLEOTIDE SEQUENCE</scope>
</reference>
<dbReference type="InterPro" id="IPR047863">
    <property type="entry name" value="Ribosomal_uS8_CS"/>
</dbReference>
<proteinExistence type="inferred from homology"/>
<comment type="similarity">
    <text evidence="1">Belongs to the universal ribosomal protein uS8 family.</text>
</comment>
<dbReference type="GO" id="GO:0005840">
    <property type="term" value="C:ribosome"/>
    <property type="evidence" value="ECO:0007669"/>
    <property type="project" value="UniProtKB-KW"/>
</dbReference>
<evidence type="ECO:0000256" key="3">
    <source>
        <dbReference type="ARBA" id="ARBA00022884"/>
    </source>
</evidence>
<sequence length="131" mass="14553">MSMSDPIADLLTRIRNAQMARLPTMSCPSSKLKVAICRVLQDEGYITGFDVQEHGTKRELTVDLKYFQGKPVIEEIKRVSKPGLRQYKGKEELPRNRQGLGIVIVSTNQGLMTEKQARSAGVGGEVLCTVF</sequence>
<keyword evidence="3" id="KW-0694">RNA-binding</keyword>
<dbReference type="FunFam" id="3.30.1370.30:FF:000002">
    <property type="entry name" value="30S ribosomal protein S8"/>
    <property type="match status" value="1"/>
</dbReference>
<evidence type="ECO:0000256" key="4">
    <source>
        <dbReference type="ARBA" id="ARBA00022980"/>
    </source>
</evidence>
<dbReference type="HAMAP" id="MF_01302_B">
    <property type="entry name" value="Ribosomal_uS8_B"/>
    <property type="match status" value="1"/>
</dbReference>